<dbReference type="EMBL" id="JBHTHY010000005">
    <property type="protein sequence ID" value="MFD0797354.1"/>
    <property type="molecule type" value="Genomic_DNA"/>
</dbReference>
<evidence type="ECO:0000313" key="2">
    <source>
        <dbReference type="EMBL" id="MFD0797354.1"/>
    </source>
</evidence>
<evidence type="ECO:0000313" key="3">
    <source>
        <dbReference type="Proteomes" id="UP001597012"/>
    </source>
</evidence>
<reference evidence="3" key="1">
    <citation type="journal article" date="2019" name="Int. J. Syst. Evol. Microbiol.">
        <title>The Global Catalogue of Microorganisms (GCM) 10K type strain sequencing project: providing services to taxonomists for standard genome sequencing and annotation.</title>
        <authorList>
            <consortium name="The Broad Institute Genomics Platform"/>
            <consortium name="The Broad Institute Genome Sequencing Center for Infectious Disease"/>
            <person name="Wu L."/>
            <person name="Ma J."/>
        </authorList>
    </citation>
    <scope>NUCLEOTIDE SEQUENCE [LARGE SCALE GENOMIC DNA]</scope>
    <source>
        <strain evidence="3">CCUG 61948</strain>
    </source>
</reference>
<organism evidence="2 3">
    <name type="scientific">Maribacter chungangensis</name>
    <dbReference type="NCBI Taxonomy" id="1069117"/>
    <lineage>
        <taxon>Bacteria</taxon>
        <taxon>Pseudomonadati</taxon>
        <taxon>Bacteroidota</taxon>
        <taxon>Flavobacteriia</taxon>
        <taxon>Flavobacteriales</taxon>
        <taxon>Flavobacteriaceae</taxon>
        <taxon>Maribacter</taxon>
    </lineage>
</organism>
<dbReference type="Pfam" id="PF13588">
    <property type="entry name" value="HSDR_N_2"/>
    <property type="match status" value="1"/>
</dbReference>
<evidence type="ECO:0000259" key="1">
    <source>
        <dbReference type="Pfam" id="PF13588"/>
    </source>
</evidence>
<dbReference type="RefSeq" id="WP_379933625.1">
    <property type="nucleotide sequence ID" value="NZ_JBHTHY010000005.1"/>
</dbReference>
<dbReference type="Proteomes" id="UP001597012">
    <property type="component" value="Unassembled WGS sequence"/>
</dbReference>
<name>A0ABW3B441_9FLAO</name>
<proteinExistence type="predicted"/>
<keyword evidence="3" id="KW-1185">Reference proteome</keyword>
<sequence length="148" mass="17834">MQPLQFPSYSFRLKNKQNKPFIFDLVRKKFVRLTPEEWVRQHVLNYLVLEKKYPLSHINTEKQIVVNGLKKRYDIVVFNADGSIHLLVECKAPEVKINQDTFDQIARYNFKLDATFLMVTNGLQHFYCQMLKKEEKYEFLREIPEFSR</sequence>
<comment type="caution">
    <text evidence="2">The sequence shown here is derived from an EMBL/GenBank/DDBJ whole genome shotgun (WGS) entry which is preliminary data.</text>
</comment>
<feature type="domain" description="Type I restriction enzyme R protein N-terminal" evidence="1">
    <location>
        <begin position="35"/>
        <end position="144"/>
    </location>
</feature>
<dbReference type="InterPro" id="IPR029464">
    <property type="entry name" value="HSDR_N"/>
</dbReference>
<protein>
    <submittedName>
        <fullName evidence="2">Type I restriction enzyme HsdR N-terminal domain-containing protein</fullName>
    </submittedName>
</protein>
<gene>
    <name evidence="2" type="ORF">ACFQZJ_07775</name>
</gene>
<accession>A0ABW3B441</accession>